<proteinExistence type="predicted"/>
<feature type="chain" id="PRO_5045914913" description="PEP-CTERM sorting domain-containing protein" evidence="1">
    <location>
        <begin position="22"/>
        <end position="261"/>
    </location>
</feature>
<comment type="caution">
    <text evidence="2">The sequence shown here is derived from an EMBL/GenBank/DDBJ whole genome shotgun (WGS) entry which is preliminary data.</text>
</comment>
<keyword evidence="1" id="KW-0732">Signal</keyword>
<dbReference type="RefSeq" id="WP_223470002.1">
    <property type="nucleotide sequence ID" value="NZ_JAFBIL020000008.1"/>
</dbReference>
<evidence type="ECO:0000313" key="3">
    <source>
        <dbReference type="Proteomes" id="UP000809349"/>
    </source>
</evidence>
<dbReference type="EMBL" id="JAFBIL020000008">
    <property type="protein sequence ID" value="MBZ2209551.1"/>
    <property type="molecule type" value="Genomic_DNA"/>
</dbReference>
<gene>
    <name evidence="2" type="ORF">I4X03_019970</name>
</gene>
<evidence type="ECO:0000256" key="1">
    <source>
        <dbReference type="SAM" id="SignalP"/>
    </source>
</evidence>
<protein>
    <recommendedName>
        <fullName evidence="4">PEP-CTERM sorting domain-containing protein</fullName>
    </recommendedName>
</protein>
<name>A0ABS7SUC4_9BURK</name>
<keyword evidence="3" id="KW-1185">Reference proteome</keyword>
<reference evidence="2 3" key="1">
    <citation type="submission" date="2021-01" db="EMBL/GenBank/DDBJ databases">
        <authorList>
            <person name="Ruan W."/>
            <person name="Khan S.A."/>
            <person name="Jeon C.O."/>
        </authorList>
    </citation>
    <scope>NUCLEOTIDE SEQUENCE [LARGE SCALE GENOMIC DNA]</scope>
    <source>
        <strain evidence="2 3">R798</strain>
    </source>
</reference>
<evidence type="ECO:0000313" key="2">
    <source>
        <dbReference type="EMBL" id="MBZ2209551.1"/>
    </source>
</evidence>
<feature type="signal peptide" evidence="1">
    <location>
        <begin position="1"/>
        <end position="21"/>
    </location>
</feature>
<dbReference type="Proteomes" id="UP000809349">
    <property type="component" value="Unassembled WGS sequence"/>
</dbReference>
<organism evidence="2 3">
    <name type="scientific">Massilia soli</name>
    <dbReference type="NCBI Taxonomy" id="2792854"/>
    <lineage>
        <taxon>Bacteria</taxon>
        <taxon>Pseudomonadati</taxon>
        <taxon>Pseudomonadota</taxon>
        <taxon>Betaproteobacteria</taxon>
        <taxon>Burkholderiales</taxon>
        <taxon>Oxalobacteraceae</taxon>
        <taxon>Telluria group</taxon>
        <taxon>Massilia</taxon>
    </lineage>
</organism>
<reference evidence="2 3" key="2">
    <citation type="submission" date="2021-08" db="EMBL/GenBank/DDBJ databases">
        <title>Massilia sp. R798.</title>
        <authorList>
            <person name="Baek J.H."/>
            <person name="Jung H.S."/>
            <person name="Kim K.R."/>
            <person name="Jeon C.O."/>
        </authorList>
    </citation>
    <scope>NUCLEOTIDE SEQUENCE [LARGE SCALE GENOMIC DNA]</scope>
    <source>
        <strain evidence="2 3">R798</strain>
    </source>
</reference>
<accession>A0ABS7SUC4</accession>
<sequence>MDLSTRAVFVLLLALAGTAVAEPVTVTTRSTGTTAPDATIMMALGLKQVPATASLPYALTLTSHFDSDDPWARDHGINEGGEVMVDFLIGGQAYHYKGSATSKVERTSVSVFDSYQHRGWFDISAPDAGFTVQFYNDVYYLPGSSGQAGPLTPFDATEKSGKDVFGHSAVIMYPDNPDVPLRWAMDATVATIAVQVAVVPEPPQVALLAAGLLTLAMRLRASSVRRSAATAHLRQARKAPACILRHASGAVPICRWKLRLR</sequence>
<evidence type="ECO:0008006" key="4">
    <source>
        <dbReference type="Google" id="ProtNLM"/>
    </source>
</evidence>